<dbReference type="InterPro" id="IPR002104">
    <property type="entry name" value="Integrase_catalytic"/>
</dbReference>
<geneLocation type="chloroplast" evidence="3"/>
<gene>
    <name evidence="3" type="primary">orf1</name>
</gene>
<protein>
    <recommendedName>
        <fullName evidence="2">Tyr recombinase domain-containing protein</fullName>
    </recommendedName>
</protein>
<dbReference type="SUPFAM" id="SSF56349">
    <property type="entry name" value="DNA breaking-rejoining enzymes"/>
    <property type="match status" value="1"/>
</dbReference>
<dbReference type="Pfam" id="PF00589">
    <property type="entry name" value="Phage_integrase"/>
    <property type="match status" value="1"/>
</dbReference>
<sequence>MLEFDFNQIVILITKHYLQFSRKKAGTVNKKAYIEKKKRYILRNRLLDVQYLLQSNGILVNFESKDINEYMNSTALEIYVFSSKKNKQPLSRSTLTHEFNNILKEIPQFKEAGKRITSHSFRHGLINYYWKTLKDIELARQMIGHARLDTTQRYIKELTPEELQERIELATETSE</sequence>
<evidence type="ECO:0000313" key="3">
    <source>
        <dbReference type="EMBL" id="ALR86885.1"/>
    </source>
</evidence>
<organism evidence="3">
    <name type="scientific">Ulva fasciata</name>
    <dbReference type="NCBI Taxonomy" id="111617"/>
    <lineage>
        <taxon>Eukaryota</taxon>
        <taxon>Viridiplantae</taxon>
        <taxon>Chlorophyta</taxon>
        <taxon>core chlorophytes</taxon>
        <taxon>Ulvophyceae</taxon>
        <taxon>OUU clade</taxon>
        <taxon>Ulvales</taxon>
        <taxon>Ulvaceae</taxon>
        <taxon>Ulva</taxon>
    </lineage>
</organism>
<dbReference type="InterPro" id="IPR011010">
    <property type="entry name" value="DNA_brk_join_enz"/>
</dbReference>
<feature type="domain" description="Tyr recombinase" evidence="2">
    <location>
        <begin position="1"/>
        <end position="168"/>
    </location>
</feature>
<dbReference type="GeneID" id="26648938"/>
<name>A0A0U2UVP5_9CHLO</name>
<reference evidence="3" key="1">
    <citation type="journal article" date="2015" name="Mitochondrial DNA">
        <title>De novo assembly of the mitochondrial genome of Ulva fasciata Delile (Ulvophyceae, Chlorophyta), a distromatic blade-forming green macroalga.</title>
        <authorList>
            <person name="Melton J.T.III."/>
            <person name="Lopez-Bautista J.M."/>
        </authorList>
    </citation>
    <scope>NUCLEOTIDE SEQUENCE</scope>
</reference>
<dbReference type="Gene3D" id="1.10.443.10">
    <property type="entry name" value="Intergrase catalytic core"/>
    <property type="match status" value="1"/>
</dbReference>
<accession>A0A0U2UVP5</accession>
<dbReference type="GO" id="GO:0015074">
    <property type="term" value="P:DNA integration"/>
    <property type="evidence" value="ECO:0007669"/>
    <property type="project" value="InterPro"/>
</dbReference>
<dbReference type="GO" id="GO:0003677">
    <property type="term" value="F:DNA binding"/>
    <property type="evidence" value="ECO:0007669"/>
    <property type="project" value="InterPro"/>
</dbReference>
<keyword evidence="3" id="KW-0150">Chloroplast</keyword>
<dbReference type="PROSITE" id="PS51898">
    <property type="entry name" value="TYR_RECOMBINASE"/>
    <property type="match status" value="1"/>
</dbReference>
<dbReference type="EMBL" id="KT882614">
    <property type="protein sequence ID" value="ALR86885.1"/>
    <property type="molecule type" value="Genomic_DNA"/>
</dbReference>
<dbReference type="RefSeq" id="YP_009220387.1">
    <property type="nucleotide sequence ID" value="NC_029040.1"/>
</dbReference>
<dbReference type="AlphaFoldDB" id="A0A0U2UVP5"/>
<keyword evidence="3" id="KW-0934">Plastid</keyword>
<evidence type="ECO:0000256" key="1">
    <source>
        <dbReference type="ARBA" id="ARBA00023172"/>
    </source>
</evidence>
<dbReference type="CDD" id="cd00397">
    <property type="entry name" value="DNA_BRE_C"/>
    <property type="match status" value="1"/>
</dbReference>
<keyword evidence="1" id="KW-0233">DNA recombination</keyword>
<dbReference type="GO" id="GO:0006310">
    <property type="term" value="P:DNA recombination"/>
    <property type="evidence" value="ECO:0007669"/>
    <property type="project" value="UniProtKB-KW"/>
</dbReference>
<proteinExistence type="predicted"/>
<evidence type="ECO:0000259" key="2">
    <source>
        <dbReference type="PROSITE" id="PS51898"/>
    </source>
</evidence>
<dbReference type="InterPro" id="IPR013762">
    <property type="entry name" value="Integrase-like_cat_sf"/>
</dbReference>